<keyword evidence="3" id="KW-1185">Reference proteome</keyword>
<feature type="transmembrane region" description="Helical" evidence="1">
    <location>
        <begin position="320"/>
        <end position="342"/>
    </location>
</feature>
<feature type="transmembrane region" description="Helical" evidence="1">
    <location>
        <begin position="362"/>
        <end position="385"/>
    </location>
</feature>
<dbReference type="PANTHER" id="PTHR30199">
    <property type="entry name" value="MFS FAMILY TRANSPORTER, PREDICTED SUBSTRATE BENZOATE"/>
    <property type="match status" value="1"/>
</dbReference>
<dbReference type="Pfam" id="PF03594">
    <property type="entry name" value="BenE"/>
    <property type="match status" value="1"/>
</dbReference>
<dbReference type="RefSeq" id="WP_301591201.1">
    <property type="nucleotide sequence ID" value="NZ_JAPFQI010000013.1"/>
</dbReference>
<dbReference type="Proteomes" id="UP001526430">
    <property type="component" value="Unassembled WGS sequence"/>
</dbReference>
<dbReference type="EMBL" id="JAPFQI010000013">
    <property type="protein sequence ID" value="MCW8087055.1"/>
    <property type="molecule type" value="Genomic_DNA"/>
</dbReference>
<feature type="transmembrane region" description="Helical" evidence="1">
    <location>
        <begin position="87"/>
        <end position="110"/>
    </location>
</feature>
<accession>A0ABT3NY19</accession>
<feature type="transmembrane region" description="Helical" evidence="1">
    <location>
        <begin position="210"/>
        <end position="234"/>
    </location>
</feature>
<protein>
    <submittedName>
        <fullName evidence="2">Benzoate/H(+) symporter BenE family transporter</fullName>
    </submittedName>
</protein>
<feature type="transmembrane region" description="Helical" evidence="1">
    <location>
        <begin position="292"/>
        <end position="313"/>
    </location>
</feature>
<evidence type="ECO:0000313" key="2">
    <source>
        <dbReference type="EMBL" id="MCW8087055.1"/>
    </source>
</evidence>
<feature type="transmembrane region" description="Helical" evidence="1">
    <location>
        <begin position="169"/>
        <end position="190"/>
    </location>
</feature>
<evidence type="ECO:0000313" key="3">
    <source>
        <dbReference type="Proteomes" id="UP001526430"/>
    </source>
</evidence>
<reference evidence="2 3" key="1">
    <citation type="submission" date="2022-10" db="EMBL/GenBank/DDBJ databases">
        <title>Roseococcus glaciei nov., sp. nov., isolated from glacier.</title>
        <authorList>
            <person name="Liu Q."/>
            <person name="Xin Y.-H."/>
        </authorList>
    </citation>
    <scope>NUCLEOTIDE SEQUENCE [LARGE SCALE GENOMIC DNA]</scope>
    <source>
        <strain evidence="2 3">MDT2-1-1</strain>
    </source>
</reference>
<dbReference type="InterPro" id="IPR004711">
    <property type="entry name" value="Benzoate_Transporter"/>
</dbReference>
<evidence type="ECO:0000256" key="1">
    <source>
        <dbReference type="SAM" id="Phobius"/>
    </source>
</evidence>
<dbReference type="PANTHER" id="PTHR30199:SF0">
    <property type="entry name" value="INNER MEMBRANE PROTEIN YDCO"/>
    <property type="match status" value="1"/>
</dbReference>
<keyword evidence="1" id="KW-0812">Transmembrane</keyword>
<sequence length="388" mass="39360">MFRSLPPAPAWSSALIAALVGFGGTVVLVVQAVRALGATVEQTGSAITALCLGIGIAGIALSLRWRIPVVLAWSTPGAALLAATTQGVPWPVAIGVFLAAALLMIALGIVPALGRWAERIPSTVAAAMLAGVLLPFCLNLFRLGESEPLLVAVLVAVFIAARRRVPLHALLLVLAAGVAMALGRGDVGPLPPGATFGTLLPVAPVFDARAIISLGLPLFLVTLVSQNLPGLVVLRAAGYAPKPGPLLRGTGLATLLAAPFGAPAVNLAAITAAICTNREAHPEAAKRWTVGVIYGGLYLLLALFSPLLVRFFLALPPGVIAVLTGLALVPALTGAMEAMLAAKEDRDPAILTFLATGSGLSLFGLGSAFWGLVAGFAALGAGVLLKRN</sequence>
<feature type="transmembrane region" description="Helical" evidence="1">
    <location>
        <begin position="12"/>
        <end position="33"/>
    </location>
</feature>
<dbReference type="NCBIfam" id="TIGR00843">
    <property type="entry name" value="benE"/>
    <property type="match status" value="1"/>
</dbReference>
<comment type="caution">
    <text evidence="2">The sequence shown here is derived from an EMBL/GenBank/DDBJ whole genome shotgun (WGS) entry which is preliminary data.</text>
</comment>
<feature type="transmembrane region" description="Helical" evidence="1">
    <location>
        <begin position="45"/>
        <end position="67"/>
    </location>
</feature>
<name>A0ABT3NY19_9PROT</name>
<organism evidence="2 3">
    <name type="scientific">Sabulicella glaciei</name>
    <dbReference type="NCBI Taxonomy" id="2984948"/>
    <lineage>
        <taxon>Bacteria</taxon>
        <taxon>Pseudomonadati</taxon>
        <taxon>Pseudomonadota</taxon>
        <taxon>Alphaproteobacteria</taxon>
        <taxon>Acetobacterales</taxon>
        <taxon>Acetobacteraceae</taxon>
        <taxon>Sabulicella</taxon>
    </lineage>
</organism>
<feature type="transmembrane region" description="Helical" evidence="1">
    <location>
        <begin position="246"/>
        <end position="272"/>
    </location>
</feature>
<gene>
    <name evidence="2" type="ORF">OF850_15590</name>
</gene>
<keyword evidence="1" id="KW-1133">Transmembrane helix</keyword>
<keyword evidence="1" id="KW-0472">Membrane</keyword>
<proteinExistence type="predicted"/>